<dbReference type="InterPro" id="IPR050090">
    <property type="entry name" value="Tyrosine_recombinase_XerCD"/>
</dbReference>
<dbReference type="Pfam" id="PF00589">
    <property type="entry name" value="Phage_integrase"/>
    <property type="match status" value="1"/>
</dbReference>
<dbReference type="AlphaFoldDB" id="A0A5K1JIU4"/>
<dbReference type="EMBL" id="CABWIH010000131">
    <property type="protein sequence ID" value="VWM05557.1"/>
    <property type="molecule type" value="Genomic_DNA"/>
</dbReference>
<keyword evidence="2" id="KW-0238">DNA-binding</keyword>
<dbReference type="Gene3D" id="1.10.443.10">
    <property type="entry name" value="Intergrase catalytic core"/>
    <property type="match status" value="1"/>
</dbReference>
<dbReference type="Proteomes" id="UP000330807">
    <property type="component" value="Unassembled WGS sequence"/>
</dbReference>
<gene>
    <name evidence="5" type="primary">Int-Tn_2</name>
    <name evidence="5" type="ORF">LMKDKBCB_00787</name>
</gene>
<dbReference type="CDD" id="cd01189">
    <property type="entry name" value="INT_ICEBs1_C_like"/>
    <property type="match status" value="1"/>
</dbReference>
<protein>
    <submittedName>
        <fullName evidence="5">Transposase from transposon Tn916</fullName>
    </submittedName>
</protein>
<dbReference type="InterPro" id="IPR002104">
    <property type="entry name" value="Integrase_catalytic"/>
</dbReference>
<evidence type="ECO:0000256" key="1">
    <source>
        <dbReference type="ARBA" id="ARBA00008857"/>
    </source>
</evidence>
<dbReference type="PROSITE" id="PS51898">
    <property type="entry name" value="TYR_RECOMBINASE"/>
    <property type="match status" value="1"/>
</dbReference>
<evidence type="ECO:0000256" key="3">
    <source>
        <dbReference type="ARBA" id="ARBA00023172"/>
    </source>
</evidence>
<accession>A0A5K1JIU4</accession>
<evidence type="ECO:0000256" key="2">
    <source>
        <dbReference type="ARBA" id="ARBA00023125"/>
    </source>
</evidence>
<evidence type="ECO:0000313" key="5">
    <source>
        <dbReference type="EMBL" id="VWM05557.1"/>
    </source>
</evidence>
<evidence type="ECO:0000259" key="4">
    <source>
        <dbReference type="PROSITE" id="PS51898"/>
    </source>
</evidence>
<feature type="domain" description="Tyr recombinase" evidence="4">
    <location>
        <begin position="1"/>
        <end position="174"/>
    </location>
</feature>
<organism evidence="5 6">
    <name type="scientific">Collinsella aerofaciens</name>
    <dbReference type="NCBI Taxonomy" id="74426"/>
    <lineage>
        <taxon>Bacteria</taxon>
        <taxon>Bacillati</taxon>
        <taxon>Actinomycetota</taxon>
        <taxon>Coriobacteriia</taxon>
        <taxon>Coriobacteriales</taxon>
        <taxon>Coriobacteriaceae</taxon>
        <taxon>Collinsella</taxon>
    </lineage>
</organism>
<dbReference type="PANTHER" id="PTHR30349">
    <property type="entry name" value="PHAGE INTEGRASE-RELATED"/>
    <property type="match status" value="1"/>
</dbReference>
<dbReference type="InterPro" id="IPR011010">
    <property type="entry name" value="DNA_brk_join_enz"/>
</dbReference>
<keyword evidence="3" id="KW-0233">DNA recombination</keyword>
<sequence length="231" mass="25753">MRIGEVCGLRWCDVDFETGLISIRHSVAHAKGMGSFIKDTKTHDARGIPIDPVGLLPFLKETHEIDCGKLRLRGLTGAVEIGDCYILSEPGATFATTSYIRRAFKTFSETNGLMGTNDELITFHGLRHTFATQWIRQGGDIKALQSILGHKDAMATLSVYADIEPISKIHNMLRATPCLWRGHLGPRVDPGPMFQQRIQESIETLQAFGYGITEPDDRNITIRDVKTNSWL</sequence>
<proteinExistence type="inferred from homology"/>
<dbReference type="GO" id="GO:0006310">
    <property type="term" value="P:DNA recombination"/>
    <property type="evidence" value="ECO:0007669"/>
    <property type="project" value="UniProtKB-KW"/>
</dbReference>
<dbReference type="InterPro" id="IPR013762">
    <property type="entry name" value="Integrase-like_cat_sf"/>
</dbReference>
<name>A0A5K1JIU4_9ACTN</name>
<dbReference type="GO" id="GO:0003677">
    <property type="term" value="F:DNA binding"/>
    <property type="evidence" value="ECO:0007669"/>
    <property type="project" value="UniProtKB-KW"/>
</dbReference>
<dbReference type="SUPFAM" id="SSF56349">
    <property type="entry name" value="DNA breaking-rejoining enzymes"/>
    <property type="match status" value="1"/>
</dbReference>
<reference evidence="5 6" key="1">
    <citation type="submission" date="2019-10" db="EMBL/GenBank/DDBJ databases">
        <authorList>
            <person name="Wolf R A."/>
        </authorList>
    </citation>
    <scope>NUCLEOTIDE SEQUENCE [LARGE SCALE GENOMIC DNA]</scope>
    <source>
        <strain evidence="5">Collinsella_aerofaciens_AK_138A</strain>
    </source>
</reference>
<dbReference type="GO" id="GO:0015074">
    <property type="term" value="P:DNA integration"/>
    <property type="evidence" value="ECO:0007669"/>
    <property type="project" value="InterPro"/>
</dbReference>
<dbReference type="PANTHER" id="PTHR30349:SF41">
    <property type="entry name" value="INTEGRASE_RECOMBINASE PROTEIN MJ0367-RELATED"/>
    <property type="match status" value="1"/>
</dbReference>
<evidence type="ECO:0000313" key="6">
    <source>
        <dbReference type="Proteomes" id="UP000330807"/>
    </source>
</evidence>
<comment type="similarity">
    <text evidence="1">Belongs to the 'phage' integrase family.</text>
</comment>